<dbReference type="Proteomes" id="UP000618051">
    <property type="component" value="Unassembled WGS sequence"/>
</dbReference>
<name>A0A835TMF4_9PASS</name>
<comment type="caution">
    <text evidence="2">The sequence shown here is derived from an EMBL/GenBank/DDBJ whole genome shotgun (WGS) entry which is preliminary data.</text>
</comment>
<dbReference type="EMBL" id="JADDUC020000031">
    <property type="protein sequence ID" value="KAI1230359.1"/>
    <property type="molecule type" value="Genomic_DNA"/>
</dbReference>
<proteinExistence type="predicted"/>
<feature type="region of interest" description="Disordered" evidence="1">
    <location>
        <begin position="81"/>
        <end position="185"/>
    </location>
</feature>
<keyword evidence="4" id="KW-1185">Reference proteome</keyword>
<dbReference type="EMBL" id="JADDUC010000448">
    <property type="protein sequence ID" value="KAG0113401.1"/>
    <property type="molecule type" value="Genomic_DNA"/>
</dbReference>
<reference evidence="2" key="1">
    <citation type="submission" date="2020-10" db="EMBL/GenBank/DDBJ databases">
        <title>Feather gene expression reveals the developmental basis of iridescence in African starlings.</title>
        <authorList>
            <person name="Rubenstein D.R."/>
        </authorList>
    </citation>
    <scope>NUCLEOTIDE SEQUENCE</scope>
    <source>
        <strain evidence="2">SS15</strain>
        <tissue evidence="2">Liver</tissue>
    </source>
</reference>
<sequence>MSRPGILAAQQLSGGLSLSPVLSSMGTASPTPSWKAPWMESQTGQTGTGAAPEGPIPPEPVPVSLEVAGDTLGGLQVTESLLGAHRKLKSNPSDRKEEREERNGIRYKEEFEKNKGKGFSVVADTPELQRIRKTQDQISNEFERSRMGPSPSEGSEPERRNSQESSGYRRAEAQPQQQLGQPGAT</sequence>
<reference evidence="3 4" key="2">
    <citation type="journal article" date="2021" name="J. Hered.">
        <title>Feather Gene Expression Elucidates the Developmental Basis of Plumage Iridescence in African Starlings.</title>
        <authorList>
            <person name="Rubenstein D.R."/>
            <person name="Corvelo A."/>
            <person name="MacManes M.D."/>
            <person name="Maia R."/>
            <person name="Narzisi G."/>
            <person name="Rousaki A."/>
            <person name="Vandenabeele P."/>
            <person name="Shawkey M.D."/>
            <person name="Solomon J."/>
        </authorList>
    </citation>
    <scope>NUCLEOTIDE SEQUENCE [LARGE SCALE GENOMIC DNA]</scope>
    <source>
        <strain evidence="3">SS15</strain>
    </source>
</reference>
<feature type="compositionally biased region" description="Basic and acidic residues" evidence="1">
    <location>
        <begin position="127"/>
        <end position="146"/>
    </location>
</feature>
<dbReference type="OrthoDB" id="191061at2759"/>
<feature type="compositionally biased region" description="Low complexity" evidence="1">
    <location>
        <begin position="173"/>
        <end position="185"/>
    </location>
</feature>
<evidence type="ECO:0000313" key="2">
    <source>
        <dbReference type="EMBL" id="KAG0113401.1"/>
    </source>
</evidence>
<feature type="compositionally biased region" description="Low complexity" evidence="1">
    <location>
        <begin position="13"/>
        <end position="24"/>
    </location>
</feature>
<organism evidence="2">
    <name type="scientific">Lamprotornis superbus</name>
    <dbReference type="NCBI Taxonomy" id="245042"/>
    <lineage>
        <taxon>Eukaryota</taxon>
        <taxon>Metazoa</taxon>
        <taxon>Chordata</taxon>
        <taxon>Craniata</taxon>
        <taxon>Vertebrata</taxon>
        <taxon>Euteleostomi</taxon>
        <taxon>Archelosauria</taxon>
        <taxon>Archosauria</taxon>
        <taxon>Dinosauria</taxon>
        <taxon>Saurischia</taxon>
        <taxon>Theropoda</taxon>
        <taxon>Coelurosauria</taxon>
        <taxon>Aves</taxon>
        <taxon>Neognathae</taxon>
        <taxon>Neoaves</taxon>
        <taxon>Telluraves</taxon>
        <taxon>Australaves</taxon>
        <taxon>Passeriformes</taxon>
        <taxon>Sturnidae</taxon>
        <taxon>Lamprotornis</taxon>
    </lineage>
</organism>
<evidence type="ECO:0000313" key="4">
    <source>
        <dbReference type="Proteomes" id="UP000618051"/>
    </source>
</evidence>
<dbReference type="AlphaFoldDB" id="A0A835TMF4"/>
<feature type="region of interest" description="Disordered" evidence="1">
    <location>
        <begin position="13"/>
        <end position="66"/>
    </location>
</feature>
<feature type="compositionally biased region" description="Basic and acidic residues" evidence="1">
    <location>
        <begin position="156"/>
        <end position="172"/>
    </location>
</feature>
<gene>
    <name evidence="3" type="ORF">IHE44_0010330</name>
    <name evidence="2" type="ORF">IHE44_010558</name>
</gene>
<accession>A0A835TMF4</accession>
<feature type="compositionally biased region" description="Basic and acidic residues" evidence="1">
    <location>
        <begin position="92"/>
        <end position="115"/>
    </location>
</feature>
<feature type="non-terminal residue" evidence="2">
    <location>
        <position position="185"/>
    </location>
</feature>
<protein>
    <submittedName>
        <fullName evidence="3">LIM and SH3 domain protein 1</fullName>
    </submittedName>
</protein>
<evidence type="ECO:0000313" key="3">
    <source>
        <dbReference type="EMBL" id="KAI1230359.1"/>
    </source>
</evidence>
<reference evidence="3" key="3">
    <citation type="submission" date="2022-01" db="EMBL/GenBank/DDBJ databases">
        <authorList>
            <person name="Rubenstein D.R."/>
        </authorList>
    </citation>
    <scope>NUCLEOTIDE SEQUENCE</scope>
    <source>
        <strain evidence="3">SS15</strain>
        <tissue evidence="3">Liver</tissue>
    </source>
</reference>
<evidence type="ECO:0000256" key="1">
    <source>
        <dbReference type="SAM" id="MobiDB-lite"/>
    </source>
</evidence>